<protein>
    <submittedName>
        <fullName evidence="2">Uncharacterized protein</fullName>
    </submittedName>
</protein>
<evidence type="ECO:0000256" key="1">
    <source>
        <dbReference type="SAM" id="Phobius"/>
    </source>
</evidence>
<organism evidence="2 3">
    <name type="scientific">Candidatus Scatomonas pullistercoris</name>
    <dbReference type="NCBI Taxonomy" id="2840920"/>
    <lineage>
        <taxon>Bacteria</taxon>
        <taxon>Bacillati</taxon>
        <taxon>Bacillota</taxon>
        <taxon>Clostridia</taxon>
        <taxon>Lachnospirales</taxon>
        <taxon>Lachnospiraceae</taxon>
        <taxon>Lachnospiraceae incertae sedis</taxon>
        <taxon>Candidatus Scatomonas</taxon>
    </lineage>
</organism>
<dbReference type="Proteomes" id="UP000824169">
    <property type="component" value="Unassembled WGS sequence"/>
</dbReference>
<feature type="transmembrane region" description="Helical" evidence="1">
    <location>
        <begin position="110"/>
        <end position="128"/>
    </location>
</feature>
<keyword evidence="1" id="KW-0812">Transmembrane</keyword>
<gene>
    <name evidence="2" type="ORF">IAB71_02335</name>
</gene>
<feature type="transmembrane region" description="Helical" evidence="1">
    <location>
        <begin position="70"/>
        <end position="90"/>
    </location>
</feature>
<evidence type="ECO:0000313" key="3">
    <source>
        <dbReference type="Proteomes" id="UP000824169"/>
    </source>
</evidence>
<accession>A0A9D1P0Y3</accession>
<sequence length="136" mass="15158">MIRVKKYGTAVLIWMLLIPIAILNGGLREYVLVHLGVIAQPLSGIILSACIFAAAFFLLPKIRSCSKFDYFLIGILWFILTNIFDLVMYIKDGGGFSDLLQSYDISTGNTWMIVVLTALLSPLIVMKIRSRSRAEG</sequence>
<keyword evidence="1" id="KW-0472">Membrane</keyword>
<feature type="transmembrane region" description="Helical" evidence="1">
    <location>
        <begin position="33"/>
        <end position="58"/>
    </location>
</feature>
<reference evidence="2" key="1">
    <citation type="submission" date="2020-10" db="EMBL/GenBank/DDBJ databases">
        <authorList>
            <person name="Gilroy R."/>
        </authorList>
    </citation>
    <scope>NUCLEOTIDE SEQUENCE</scope>
    <source>
        <strain evidence="2">CHK188-20938</strain>
    </source>
</reference>
<comment type="caution">
    <text evidence="2">The sequence shown here is derived from an EMBL/GenBank/DDBJ whole genome shotgun (WGS) entry which is preliminary data.</text>
</comment>
<feature type="transmembrane region" description="Helical" evidence="1">
    <location>
        <begin position="7"/>
        <end position="27"/>
    </location>
</feature>
<keyword evidence="1" id="KW-1133">Transmembrane helix</keyword>
<dbReference type="EMBL" id="DVOO01000009">
    <property type="protein sequence ID" value="HIV24618.1"/>
    <property type="molecule type" value="Genomic_DNA"/>
</dbReference>
<reference evidence="2" key="2">
    <citation type="journal article" date="2021" name="PeerJ">
        <title>Extensive microbial diversity within the chicken gut microbiome revealed by metagenomics and culture.</title>
        <authorList>
            <person name="Gilroy R."/>
            <person name="Ravi A."/>
            <person name="Getino M."/>
            <person name="Pursley I."/>
            <person name="Horton D.L."/>
            <person name="Alikhan N.F."/>
            <person name="Baker D."/>
            <person name="Gharbi K."/>
            <person name="Hall N."/>
            <person name="Watson M."/>
            <person name="Adriaenssens E.M."/>
            <person name="Foster-Nyarko E."/>
            <person name="Jarju S."/>
            <person name="Secka A."/>
            <person name="Antonio M."/>
            <person name="Oren A."/>
            <person name="Chaudhuri R.R."/>
            <person name="La Ragione R."/>
            <person name="Hildebrand F."/>
            <person name="Pallen M.J."/>
        </authorList>
    </citation>
    <scope>NUCLEOTIDE SEQUENCE</scope>
    <source>
        <strain evidence="2">CHK188-20938</strain>
    </source>
</reference>
<name>A0A9D1P0Y3_9FIRM</name>
<dbReference type="AlphaFoldDB" id="A0A9D1P0Y3"/>
<proteinExistence type="predicted"/>
<evidence type="ECO:0000313" key="2">
    <source>
        <dbReference type="EMBL" id="HIV24618.1"/>
    </source>
</evidence>